<evidence type="ECO:0000313" key="4">
    <source>
        <dbReference type="Proteomes" id="UP000230423"/>
    </source>
</evidence>
<keyword evidence="1" id="KW-0245">EGF-like domain</keyword>
<dbReference type="EMBL" id="KZ347675">
    <property type="protein sequence ID" value="PIO67310.1"/>
    <property type="molecule type" value="Genomic_DNA"/>
</dbReference>
<feature type="disulfide bond" evidence="1">
    <location>
        <begin position="114"/>
        <end position="123"/>
    </location>
</feature>
<comment type="caution">
    <text evidence="1">Lacks conserved residue(s) required for the propagation of feature annotation.</text>
</comment>
<dbReference type="AlphaFoldDB" id="A0A2G9UCX2"/>
<name>A0A2G9UCX2_TELCI</name>
<dbReference type="PANTHER" id="PTHR47324">
    <property type="entry name" value="PROTEIN IRG-7-RELATED"/>
    <property type="match status" value="1"/>
</dbReference>
<dbReference type="PROSITE" id="PS50026">
    <property type="entry name" value="EGF_3"/>
    <property type="match status" value="1"/>
</dbReference>
<accession>A0A2G9UCX2</accession>
<organism evidence="3 4">
    <name type="scientific">Teladorsagia circumcincta</name>
    <name type="common">Brown stomach worm</name>
    <name type="synonym">Ostertagia circumcincta</name>
    <dbReference type="NCBI Taxonomy" id="45464"/>
    <lineage>
        <taxon>Eukaryota</taxon>
        <taxon>Metazoa</taxon>
        <taxon>Ecdysozoa</taxon>
        <taxon>Nematoda</taxon>
        <taxon>Chromadorea</taxon>
        <taxon>Rhabditida</taxon>
        <taxon>Rhabditina</taxon>
        <taxon>Rhabditomorpha</taxon>
        <taxon>Strongyloidea</taxon>
        <taxon>Trichostrongylidae</taxon>
        <taxon>Teladorsagia</taxon>
    </lineage>
</organism>
<proteinExistence type="predicted"/>
<evidence type="ECO:0000256" key="1">
    <source>
        <dbReference type="PROSITE-ProRule" id="PRU00076"/>
    </source>
</evidence>
<evidence type="ECO:0000259" key="2">
    <source>
        <dbReference type="PROSITE" id="PS50026"/>
    </source>
</evidence>
<reference evidence="3 4" key="1">
    <citation type="submission" date="2015-09" db="EMBL/GenBank/DDBJ databases">
        <title>Draft genome of the parasitic nematode Teladorsagia circumcincta isolate WARC Sus (inbred).</title>
        <authorList>
            <person name="Mitreva M."/>
        </authorList>
    </citation>
    <scope>NUCLEOTIDE SEQUENCE [LARGE SCALE GENOMIC DNA]</scope>
    <source>
        <strain evidence="3 4">S</strain>
    </source>
</reference>
<dbReference type="PROSITE" id="PS01186">
    <property type="entry name" value="EGF_2"/>
    <property type="match status" value="1"/>
</dbReference>
<dbReference type="PANTHER" id="PTHR47324:SF1">
    <property type="entry name" value="EGF-LIKE DOMAIN-CONTAINING PROTEIN-RELATED"/>
    <property type="match status" value="1"/>
</dbReference>
<dbReference type="OrthoDB" id="5781816at2759"/>
<evidence type="ECO:0000313" key="3">
    <source>
        <dbReference type="EMBL" id="PIO67310.1"/>
    </source>
</evidence>
<gene>
    <name evidence="3" type="ORF">TELCIR_10945</name>
</gene>
<dbReference type="PROSITE" id="PS00022">
    <property type="entry name" value="EGF_1"/>
    <property type="match status" value="1"/>
</dbReference>
<keyword evidence="4" id="KW-1185">Reference proteome</keyword>
<dbReference type="Proteomes" id="UP000230423">
    <property type="component" value="Unassembled WGS sequence"/>
</dbReference>
<sequence length="283" mass="31080">MYKSMCKKSETVKDHPNSAAHIRLMTGMRPVLLVVCLAYAVANPSSGDHDAKEVNPPNPSPTPLVECKNNGILVRNPDGSAKCYCTGLFTGDDCGTRLCLNGGSLDADTDKCLCEGGFEGEFCEKGLTTRSYFDPAAVLLALIEAAQTTDSNGTCYDTDFTALSAALSQYITYKSPVYVITDALPNDGTQVDNVYLLLPPWRSPVYFLYLESECATKIDEPAYRLMDTVAQRSAGQIFYFTNRKNIDTALQRTTNWQLDVHVPLDYFNAIVQLQNLPGYACQT</sequence>
<dbReference type="InterPro" id="IPR000742">
    <property type="entry name" value="EGF"/>
</dbReference>
<dbReference type="Gene3D" id="2.10.25.10">
    <property type="entry name" value="Laminin"/>
    <property type="match status" value="1"/>
</dbReference>
<feature type="domain" description="EGF-like" evidence="2">
    <location>
        <begin position="90"/>
        <end position="124"/>
    </location>
</feature>
<keyword evidence="1" id="KW-1015">Disulfide bond</keyword>
<dbReference type="InterPro" id="IPR053295">
    <property type="entry name" value="Innate_immunity_reg"/>
</dbReference>
<protein>
    <recommendedName>
        <fullName evidence="2">EGF-like domain-containing protein</fullName>
    </recommendedName>
</protein>